<evidence type="ECO:0000256" key="6">
    <source>
        <dbReference type="PROSITE-ProRule" id="PRU00284"/>
    </source>
</evidence>
<evidence type="ECO:0000259" key="9">
    <source>
        <dbReference type="PROSITE" id="PS50885"/>
    </source>
</evidence>
<dbReference type="Pfam" id="PF00672">
    <property type="entry name" value="HAMP"/>
    <property type="match status" value="1"/>
</dbReference>
<sequence>MSIKIKFFLFCLLLLLLQNLAIGTSVYSLDGEQATSMLLITLGATLVVGGALAYLFAYRITKPIRHLGEQVRRVSTGDLDIEEIQVSSQDDLGKLAVDFNTMTGKLKTLTASVKASADSLFDSAHQLAQSADQTSQASHHITSNIMEVAAGTEKQIQSVSSSSEIVRQLAQGAEKIAEYAKHVSDSTRDALYKADNGTATVGVAMHQMESINTSVGQLAEMIQHLGTSSNEIGELTQTITTIANQTNLLALNAAIEAARAGEHGRGFAVVADEVRKLAEQSSVSAEHIGQVIGKIQTETAQAGLTMEHATSEVAHGIQIVSEAGQAFAEIQTAILHVQEKIDQVTEYSQRMASGTLLVVDSIDQVMAVAEESSTSAQNVSAAAEEQLASMEEIATSTEALSRMSEELREIVRQFETESTGCWSVKVIDADQRIIELVWSGVITNSIVREVNEGMLQAVASLGNQPFDVLVDTRTMQVVLPEAQEPFAAHQKLLLEKGMKRAAVVLDSRLAKSQLDQVKQNSGNTVETQWGTYEEALAFLRK</sequence>
<dbReference type="OrthoDB" id="2379189at2"/>
<dbReference type="Gene3D" id="1.10.287.950">
    <property type="entry name" value="Methyl-accepting chemotaxis protein"/>
    <property type="match status" value="1"/>
</dbReference>
<dbReference type="SUPFAM" id="SSF58104">
    <property type="entry name" value="Methyl-accepting chemotaxis protein (MCP) signaling domain"/>
    <property type="match status" value="1"/>
</dbReference>
<evidence type="ECO:0000256" key="1">
    <source>
        <dbReference type="ARBA" id="ARBA00004236"/>
    </source>
</evidence>
<dbReference type="GO" id="GO:0005886">
    <property type="term" value="C:plasma membrane"/>
    <property type="evidence" value="ECO:0007669"/>
    <property type="project" value="UniProtKB-SubCell"/>
</dbReference>
<protein>
    <submittedName>
        <fullName evidence="10">Methyl-accepting chemotaxis protein</fullName>
    </submittedName>
</protein>
<dbReference type="Pfam" id="PF00015">
    <property type="entry name" value="MCPsignal"/>
    <property type="match status" value="1"/>
</dbReference>
<comment type="similarity">
    <text evidence="5">Belongs to the methyl-accepting chemotaxis (MCP) protein family.</text>
</comment>
<dbReference type="PROSITE" id="PS50885">
    <property type="entry name" value="HAMP"/>
    <property type="match status" value="1"/>
</dbReference>
<keyword evidence="7" id="KW-0812">Transmembrane</keyword>
<evidence type="ECO:0000256" key="3">
    <source>
        <dbReference type="ARBA" id="ARBA00023136"/>
    </source>
</evidence>
<accession>A0A316D7P4</accession>
<dbReference type="PROSITE" id="PS50111">
    <property type="entry name" value="CHEMOTAXIS_TRANSDUC_2"/>
    <property type="match status" value="1"/>
</dbReference>
<dbReference type="PANTHER" id="PTHR32089">
    <property type="entry name" value="METHYL-ACCEPTING CHEMOTAXIS PROTEIN MCPB"/>
    <property type="match status" value="1"/>
</dbReference>
<dbReference type="Proteomes" id="UP000245634">
    <property type="component" value="Unassembled WGS sequence"/>
</dbReference>
<keyword evidence="2" id="KW-1003">Cell membrane</keyword>
<organism evidence="10 11">
    <name type="scientific">Tumebacillus permanentifrigoris</name>
    <dbReference type="NCBI Taxonomy" id="378543"/>
    <lineage>
        <taxon>Bacteria</taxon>
        <taxon>Bacillati</taxon>
        <taxon>Bacillota</taxon>
        <taxon>Bacilli</taxon>
        <taxon>Bacillales</taxon>
        <taxon>Alicyclobacillaceae</taxon>
        <taxon>Tumebacillus</taxon>
    </lineage>
</organism>
<proteinExistence type="inferred from homology"/>
<name>A0A316D7P4_9BACL</name>
<evidence type="ECO:0000313" key="11">
    <source>
        <dbReference type="Proteomes" id="UP000245634"/>
    </source>
</evidence>
<keyword evidence="11" id="KW-1185">Reference proteome</keyword>
<dbReference type="AlphaFoldDB" id="A0A316D7P4"/>
<dbReference type="InterPro" id="IPR004089">
    <property type="entry name" value="MCPsignal_dom"/>
</dbReference>
<evidence type="ECO:0000256" key="7">
    <source>
        <dbReference type="SAM" id="Phobius"/>
    </source>
</evidence>
<dbReference type="CDD" id="cd11386">
    <property type="entry name" value="MCP_signal"/>
    <property type="match status" value="1"/>
</dbReference>
<feature type="domain" description="HAMP" evidence="9">
    <location>
        <begin position="58"/>
        <end position="111"/>
    </location>
</feature>
<feature type="transmembrane region" description="Helical" evidence="7">
    <location>
        <begin position="37"/>
        <end position="57"/>
    </location>
</feature>
<evidence type="ECO:0000256" key="5">
    <source>
        <dbReference type="ARBA" id="ARBA00029447"/>
    </source>
</evidence>
<keyword evidence="4 6" id="KW-0807">Transducer</keyword>
<keyword evidence="7" id="KW-1133">Transmembrane helix</keyword>
<comment type="subcellular location">
    <subcellularLocation>
        <location evidence="1">Cell membrane</location>
    </subcellularLocation>
</comment>
<dbReference type="GO" id="GO:0007165">
    <property type="term" value="P:signal transduction"/>
    <property type="evidence" value="ECO:0007669"/>
    <property type="project" value="UniProtKB-KW"/>
</dbReference>
<evidence type="ECO:0000256" key="4">
    <source>
        <dbReference type="ARBA" id="ARBA00023224"/>
    </source>
</evidence>
<evidence type="ECO:0000259" key="8">
    <source>
        <dbReference type="PROSITE" id="PS50111"/>
    </source>
</evidence>
<evidence type="ECO:0000256" key="2">
    <source>
        <dbReference type="ARBA" id="ARBA00022475"/>
    </source>
</evidence>
<gene>
    <name evidence="10" type="ORF">C7459_11335</name>
</gene>
<dbReference type="PANTHER" id="PTHR32089:SF112">
    <property type="entry name" value="LYSOZYME-LIKE PROTEIN-RELATED"/>
    <property type="match status" value="1"/>
</dbReference>
<keyword evidence="3 7" id="KW-0472">Membrane</keyword>
<dbReference type="EMBL" id="QGGL01000013">
    <property type="protein sequence ID" value="PWK09601.1"/>
    <property type="molecule type" value="Genomic_DNA"/>
</dbReference>
<evidence type="ECO:0000313" key="10">
    <source>
        <dbReference type="EMBL" id="PWK09601.1"/>
    </source>
</evidence>
<dbReference type="InterPro" id="IPR003660">
    <property type="entry name" value="HAMP_dom"/>
</dbReference>
<dbReference type="CDD" id="cd06225">
    <property type="entry name" value="HAMP"/>
    <property type="match status" value="1"/>
</dbReference>
<reference evidence="10 11" key="1">
    <citation type="submission" date="2018-05" db="EMBL/GenBank/DDBJ databases">
        <title>Genomic Encyclopedia of Type Strains, Phase IV (KMG-IV): sequencing the most valuable type-strain genomes for metagenomic binning, comparative biology and taxonomic classification.</title>
        <authorList>
            <person name="Goeker M."/>
        </authorList>
    </citation>
    <scope>NUCLEOTIDE SEQUENCE [LARGE SCALE GENOMIC DNA]</scope>
    <source>
        <strain evidence="10 11">DSM 18773</strain>
    </source>
</reference>
<comment type="caution">
    <text evidence="10">The sequence shown here is derived from an EMBL/GenBank/DDBJ whole genome shotgun (WGS) entry which is preliminary data.</text>
</comment>
<feature type="domain" description="Methyl-accepting transducer" evidence="8">
    <location>
        <begin position="130"/>
        <end position="401"/>
    </location>
</feature>
<dbReference type="SMART" id="SM00283">
    <property type="entry name" value="MA"/>
    <property type="match status" value="1"/>
</dbReference>
<dbReference type="SMART" id="SM00304">
    <property type="entry name" value="HAMP"/>
    <property type="match status" value="1"/>
</dbReference>
<dbReference type="Gene3D" id="6.10.340.10">
    <property type="match status" value="1"/>
</dbReference>